<keyword evidence="4" id="KW-0233">DNA recombination</keyword>
<dbReference type="PROSITE" id="PS51900">
    <property type="entry name" value="CB"/>
    <property type="match status" value="1"/>
</dbReference>
<keyword evidence="3 5" id="KW-0238">DNA-binding</keyword>
<gene>
    <name evidence="9" type="ORF">EFA69_13545</name>
</gene>
<evidence type="ECO:0000259" key="7">
    <source>
        <dbReference type="PROSITE" id="PS51898"/>
    </source>
</evidence>
<dbReference type="Gene3D" id="1.10.150.130">
    <property type="match status" value="1"/>
</dbReference>
<dbReference type="InterPro" id="IPR044068">
    <property type="entry name" value="CB"/>
</dbReference>
<feature type="domain" description="Core-binding (CB)" evidence="8">
    <location>
        <begin position="202"/>
        <end position="285"/>
    </location>
</feature>
<comment type="caution">
    <text evidence="9">The sequence shown here is derived from an EMBL/GenBank/DDBJ whole genome shotgun (WGS) entry which is preliminary data.</text>
</comment>
<comment type="similarity">
    <text evidence="1">Belongs to the 'phage' integrase family.</text>
</comment>
<feature type="region of interest" description="Disordered" evidence="6">
    <location>
        <begin position="1"/>
        <end position="24"/>
    </location>
</feature>
<proteinExistence type="inferred from homology"/>
<name>A0A3M9MNT6_9BACT</name>
<dbReference type="PANTHER" id="PTHR30349">
    <property type="entry name" value="PHAGE INTEGRASE-RELATED"/>
    <property type="match status" value="1"/>
</dbReference>
<feature type="region of interest" description="Disordered" evidence="6">
    <location>
        <begin position="74"/>
        <end position="117"/>
    </location>
</feature>
<reference evidence="9 10" key="1">
    <citation type="submission" date="2018-11" db="EMBL/GenBank/DDBJ databases">
        <title>Rufibacter latericius sp. nov., isolated from water in Baiyang Lake.</title>
        <authorList>
            <person name="Yang Y."/>
        </authorList>
    </citation>
    <scope>NUCLEOTIDE SEQUENCE [LARGE SCALE GENOMIC DNA]</scope>
    <source>
        <strain evidence="9 10">MCC P1</strain>
    </source>
</reference>
<evidence type="ECO:0000313" key="10">
    <source>
        <dbReference type="Proteomes" id="UP000271010"/>
    </source>
</evidence>
<dbReference type="InterPro" id="IPR002104">
    <property type="entry name" value="Integrase_catalytic"/>
</dbReference>
<dbReference type="Gene3D" id="1.10.443.10">
    <property type="entry name" value="Intergrase catalytic core"/>
    <property type="match status" value="1"/>
</dbReference>
<dbReference type="Proteomes" id="UP000271010">
    <property type="component" value="Unassembled WGS sequence"/>
</dbReference>
<evidence type="ECO:0000256" key="4">
    <source>
        <dbReference type="ARBA" id="ARBA00023172"/>
    </source>
</evidence>
<dbReference type="Pfam" id="PF00589">
    <property type="entry name" value="Phage_integrase"/>
    <property type="match status" value="1"/>
</dbReference>
<keyword evidence="2" id="KW-0229">DNA integration</keyword>
<keyword evidence="10" id="KW-1185">Reference proteome</keyword>
<dbReference type="InterPro" id="IPR013762">
    <property type="entry name" value="Integrase-like_cat_sf"/>
</dbReference>
<evidence type="ECO:0000313" key="9">
    <source>
        <dbReference type="EMBL" id="RNI27186.1"/>
    </source>
</evidence>
<dbReference type="GO" id="GO:0015074">
    <property type="term" value="P:DNA integration"/>
    <property type="evidence" value="ECO:0007669"/>
    <property type="project" value="UniProtKB-KW"/>
</dbReference>
<dbReference type="InterPro" id="IPR011010">
    <property type="entry name" value="DNA_brk_join_enz"/>
</dbReference>
<feature type="compositionally biased region" description="Basic and acidic residues" evidence="6">
    <location>
        <begin position="14"/>
        <end position="24"/>
    </location>
</feature>
<sequence>MEEPVNRNLVKASPLEHRNERRIRVDLPADSSHTDRIKAIPGRKWSKTHRCWHVPYTKEAFAQLRESFPGLQIATAGPEVGPQSKRSPEAKAAAAPSDPPAPKGEVPTEPRSPAAGNGVTVTVLPNRRMQLRFPFHPAHIRKVKSIPYYFWDAGLRLWTLPYSGAVVEELREYFGGYGLQLSLTKEETMPGKPSPAAKPKPAKAKPCPQDYLDKLTLKGYSPSTVRQYGSLFRDFVNHFPDREPDTLDEADIKAYMLHLIDDYDISASHQNSAVNAIKFYYEKVLHRPRTVYHLERPRKAQTLPEVLSEEEVTRIMRSVVNLKHKCILLLIYSAGLRAGELINLRVADVDSGRKVLNIRAGKGKKDRVTLLSEKILIYLREYYRAYRAKDWLFEGQDGEAYSYGSAQKVFRRACDAAGIKKKVSLHTLRHSFATHLLEQGADLRYIQALLGHHSSKTTEIYTHITRKGMEKIKSPLDNLEI</sequence>
<evidence type="ECO:0000256" key="1">
    <source>
        <dbReference type="ARBA" id="ARBA00008857"/>
    </source>
</evidence>
<dbReference type="Pfam" id="PF13495">
    <property type="entry name" value="Phage_int_SAM_4"/>
    <property type="match status" value="1"/>
</dbReference>
<evidence type="ECO:0000259" key="8">
    <source>
        <dbReference type="PROSITE" id="PS51900"/>
    </source>
</evidence>
<dbReference type="PANTHER" id="PTHR30349:SF64">
    <property type="entry name" value="PROPHAGE INTEGRASE INTD-RELATED"/>
    <property type="match status" value="1"/>
</dbReference>
<feature type="domain" description="Tyr recombinase" evidence="7">
    <location>
        <begin position="302"/>
        <end position="474"/>
    </location>
</feature>
<dbReference type="GO" id="GO:0003677">
    <property type="term" value="F:DNA binding"/>
    <property type="evidence" value="ECO:0007669"/>
    <property type="project" value="UniProtKB-UniRule"/>
</dbReference>
<dbReference type="SUPFAM" id="SSF56349">
    <property type="entry name" value="DNA breaking-rejoining enzymes"/>
    <property type="match status" value="1"/>
</dbReference>
<dbReference type="OrthoDB" id="9801717at2"/>
<dbReference type="RefSeq" id="WP_123133655.1">
    <property type="nucleotide sequence ID" value="NZ_RJJE01000017.1"/>
</dbReference>
<evidence type="ECO:0000256" key="3">
    <source>
        <dbReference type="ARBA" id="ARBA00023125"/>
    </source>
</evidence>
<dbReference type="NCBIfam" id="NF040815">
    <property type="entry name" value="recomb_XerA_Arch"/>
    <property type="match status" value="1"/>
</dbReference>
<organism evidence="9 10">
    <name type="scientific">Rufibacter immobilis</name>
    <dbReference type="NCBI Taxonomy" id="1348778"/>
    <lineage>
        <taxon>Bacteria</taxon>
        <taxon>Pseudomonadati</taxon>
        <taxon>Bacteroidota</taxon>
        <taxon>Cytophagia</taxon>
        <taxon>Cytophagales</taxon>
        <taxon>Hymenobacteraceae</taxon>
        <taxon>Rufibacter</taxon>
    </lineage>
</organism>
<dbReference type="GO" id="GO:0006310">
    <property type="term" value="P:DNA recombination"/>
    <property type="evidence" value="ECO:0007669"/>
    <property type="project" value="UniProtKB-KW"/>
</dbReference>
<dbReference type="InterPro" id="IPR050090">
    <property type="entry name" value="Tyrosine_recombinase_XerCD"/>
</dbReference>
<evidence type="ECO:0000256" key="5">
    <source>
        <dbReference type="PROSITE-ProRule" id="PRU01248"/>
    </source>
</evidence>
<evidence type="ECO:0000256" key="2">
    <source>
        <dbReference type="ARBA" id="ARBA00022908"/>
    </source>
</evidence>
<dbReference type="PROSITE" id="PS51898">
    <property type="entry name" value="TYR_RECOMBINASE"/>
    <property type="match status" value="1"/>
</dbReference>
<protein>
    <submittedName>
        <fullName evidence="9">Recombinase XerD</fullName>
    </submittedName>
</protein>
<accession>A0A3M9MNT6</accession>
<dbReference type="EMBL" id="RJJE01000017">
    <property type="protein sequence ID" value="RNI27186.1"/>
    <property type="molecule type" value="Genomic_DNA"/>
</dbReference>
<feature type="region of interest" description="Disordered" evidence="6">
    <location>
        <begin position="186"/>
        <end position="206"/>
    </location>
</feature>
<dbReference type="InterPro" id="IPR004107">
    <property type="entry name" value="Integrase_SAM-like_N"/>
</dbReference>
<dbReference type="InterPro" id="IPR010998">
    <property type="entry name" value="Integrase_recombinase_N"/>
</dbReference>
<evidence type="ECO:0000256" key="6">
    <source>
        <dbReference type="SAM" id="MobiDB-lite"/>
    </source>
</evidence>
<dbReference type="AlphaFoldDB" id="A0A3M9MNT6"/>